<keyword evidence="11" id="KW-0472">Membrane</keyword>
<dbReference type="InterPro" id="IPR036396">
    <property type="entry name" value="Cyt_P450_sf"/>
</dbReference>
<comment type="cofactor">
    <cofactor evidence="1 9">
        <name>heme</name>
        <dbReference type="ChEBI" id="CHEBI:30413"/>
    </cofactor>
</comment>
<gene>
    <name evidence="12" type="ORF">DFH07DRAFT_855666</name>
</gene>
<keyword evidence="13" id="KW-1185">Reference proteome</keyword>
<comment type="pathway">
    <text evidence="2">Secondary metabolite biosynthesis.</text>
</comment>
<keyword evidence="8 10" id="KW-0503">Monooxygenase</keyword>
<evidence type="ECO:0000256" key="3">
    <source>
        <dbReference type="ARBA" id="ARBA00010617"/>
    </source>
</evidence>
<dbReference type="CDD" id="cd11065">
    <property type="entry name" value="CYP64-like"/>
    <property type="match status" value="1"/>
</dbReference>
<evidence type="ECO:0000256" key="8">
    <source>
        <dbReference type="ARBA" id="ARBA00023033"/>
    </source>
</evidence>
<evidence type="ECO:0000256" key="10">
    <source>
        <dbReference type="RuleBase" id="RU000461"/>
    </source>
</evidence>
<keyword evidence="4 9" id="KW-0349">Heme</keyword>
<dbReference type="PANTHER" id="PTHR46300:SF7">
    <property type="entry name" value="P450, PUTATIVE (EUROFUNG)-RELATED"/>
    <property type="match status" value="1"/>
</dbReference>
<evidence type="ECO:0000256" key="5">
    <source>
        <dbReference type="ARBA" id="ARBA00022723"/>
    </source>
</evidence>
<dbReference type="InterPro" id="IPR017972">
    <property type="entry name" value="Cyt_P450_CS"/>
</dbReference>
<evidence type="ECO:0000256" key="1">
    <source>
        <dbReference type="ARBA" id="ARBA00001971"/>
    </source>
</evidence>
<dbReference type="PRINTS" id="PR00463">
    <property type="entry name" value="EP450I"/>
</dbReference>
<evidence type="ECO:0000313" key="13">
    <source>
        <dbReference type="Proteomes" id="UP001215280"/>
    </source>
</evidence>
<accession>A0AAD7MLX7</accession>
<evidence type="ECO:0000256" key="7">
    <source>
        <dbReference type="ARBA" id="ARBA00023004"/>
    </source>
</evidence>
<keyword evidence="6 10" id="KW-0560">Oxidoreductase</keyword>
<name>A0AAD7MLX7_9AGAR</name>
<dbReference type="PROSITE" id="PS00086">
    <property type="entry name" value="CYTOCHROME_P450"/>
    <property type="match status" value="1"/>
</dbReference>
<keyword evidence="7 9" id="KW-0408">Iron</keyword>
<feature type="transmembrane region" description="Helical" evidence="11">
    <location>
        <begin position="6"/>
        <end position="23"/>
    </location>
</feature>
<dbReference type="EMBL" id="JARJLG010000245">
    <property type="protein sequence ID" value="KAJ7723619.1"/>
    <property type="molecule type" value="Genomic_DNA"/>
</dbReference>
<dbReference type="AlphaFoldDB" id="A0AAD7MLX7"/>
<feature type="binding site" description="axial binding residue" evidence="9">
    <location>
        <position position="440"/>
    </location>
    <ligand>
        <name>heme</name>
        <dbReference type="ChEBI" id="CHEBI:30413"/>
    </ligand>
    <ligandPart>
        <name>Fe</name>
        <dbReference type="ChEBI" id="CHEBI:18248"/>
    </ligandPart>
</feature>
<reference evidence="12" key="1">
    <citation type="submission" date="2023-03" db="EMBL/GenBank/DDBJ databases">
        <title>Massive genome expansion in bonnet fungi (Mycena s.s.) driven by repeated elements and novel gene families across ecological guilds.</title>
        <authorList>
            <consortium name="Lawrence Berkeley National Laboratory"/>
            <person name="Harder C.B."/>
            <person name="Miyauchi S."/>
            <person name="Viragh M."/>
            <person name="Kuo A."/>
            <person name="Thoen E."/>
            <person name="Andreopoulos B."/>
            <person name="Lu D."/>
            <person name="Skrede I."/>
            <person name="Drula E."/>
            <person name="Henrissat B."/>
            <person name="Morin E."/>
            <person name="Kohler A."/>
            <person name="Barry K."/>
            <person name="LaButti K."/>
            <person name="Morin E."/>
            <person name="Salamov A."/>
            <person name="Lipzen A."/>
            <person name="Mereny Z."/>
            <person name="Hegedus B."/>
            <person name="Baldrian P."/>
            <person name="Stursova M."/>
            <person name="Weitz H."/>
            <person name="Taylor A."/>
            <person name="Grigoriev I.V."/>
            <person name="Nagy L.G."/>
            <person name="Martin F."/>
            <person name="Kauserud H."/>
        </authorList>
    </citation>
    <scope>NUCLEOTIDE SEQUENCE</scope>
    <source>
        <strain evidence="12">CBHHK188m</strain>
    </source>
</reference>
<dbReference type="InterPro" id="IPR001128">
    <property type="entry name" value="Cyt_P450"/>
</dbReference>
<dbReference type="GO" id="GO:0005506">
    <property type="term" value="F:iron ion binding"/>
    <property type="evidence" value="ECO:0007669"/>
    <property type="project" value="InterPro"/>
</dbReference>
<dbReference type="SUPFAM" id="SSF48264">
    <property type="entry name" value="Cytochrome P450"/>
    <property type="match status" value="1"/>
</dbReference>
<dbReference type="PANTHER" id="PTHR46300">
    <property type="entry name" value="P450, PUTATIVE (EUROFUNG)-RELATED-RELATED"/>
    <property type="match status" value="1"/>
</dbReference>
<dbReference type="PRINTS" id="PR00385">
    <property type="entry name" value="P450"/>
</dbReference>
<dbReference type="Pfam" id="PF00067">
    <property type="entry name" value="p450"/>
    <property type="match status" value="1"/>
</dbReference>
<protein>
    <submittedName>
        <fullName evidence="12">Cytochrome P450</fullName>
    </submittedName>
</protein>
<evidence type="ECO:0000256" key="2">
    <source>
        <dbReference type="ARBA" id="ARBA00005179"/>
    </source>
</evidence>
<keyword evidence="5 9" id="KW-0479">Metal-binding</keyword>
<comment type="caution">
    <text evidence="12">The sequence shown here is derived from an EMBL/GenBank/DDBJ whole genome shotgun (WGS) entry which is preliminary data.</text>
</comment>
<evidence type="ECO:0000256" key="4">
    <source>
        <dbReference type="ARBA" id="ARBA00022617"/>
    </source>
</evidence>
<evidence type="ECO:0000256" key="9">
    <source>
        <dbReference type="PIRSR" id="PIRSR602401-1"/>
    </source>
</evidence>
<evidence type="ECO:0000256" key="6">
    <source>
        <dbReference type="ARBA" id="ARBA00023002"/>
    </source>
</evidence>
<dbReference type="GO" id="GO:0020037">
    <property type="term" value="F:heme binding"/>
    <property type="evidence" value="ECO:0007669"/>
    <property type="project" value="InterPro"/>
</dbReference>
<dbReference type="InterPro" id="IPR002401">
    <property type="entry name" value="Cyt_P450_E_grp-I"/>
</dbReference>
<sequence>MSFDLYSLIIFTAVFVSLYCIRLRRNQFRLPLPPGPRKLPLVGNIFDLPSTFEWETYLEWSKTYDSDILHLTAGPTTMIVLSSMEAAVDLLEKRSALYSDRPRFPMLKELMGLDSNLVLMNYGDQWRAHRKLFHNMFHAEAAKKFHPKVVAATHELLRRILEKPDGFMDHLHHMAGEVIMSVTYGIDVLPENDPYVALAEQVVHVSAEASIPGRFLVDFIPILKYVPEWFPGAGFRRIANAWKVLIRDMADKPFAETKHRIGMGNATHSFTMSALESLEDCEDREDREEVIKSAAATMYSAGSDTTVAALGTFLLAMLANPEAQKKAQDEIDSVVGHGHLPGFDDEPSLPYISALVKEVLRWKPVTPIGVPHFLPVEDEYRGYRIPAGSVVMANSWAILHDETMYPDPYAFKPERFLVDGTPNPAIRNPDAAFGFGRRICPGRHMAISSVWITVTSILATFDITKAIGEDGKVTEPSYEYSPQMIMMPLPFKCSIKPRSQRAVEMIQATQDPA</sequence>
<keyword evidence="11" id="KW-1133">Transmembrane helix</keyword>
<keyword evidence="11" id="KW-0812">Transmembrane</keyword>
<organism evidence="12 13">
    <name type="scientific">Mycena maculata</name>
    <dbReference type="NCBI Taxonomy" id="230809"/>
    <lineage>
        <taxon>Eukaryota</taxon>
        <taxon>Fungi</taxon>
        <taxon>Dikarya</taxon>
        <taxon>Basidiomycota</taxon>
        <taxon>Agaricomycotina</taxon>
        <taxon>Agaricomycetes</taxon>
        <taxon>Agaricomycetidae</taxon>
        <taxon>Agaricales</taxon>
        <taxon>Marasmiineae</taxon>
        <taxon>Mycenaceae</taxon>
        <taxon>Mycena</taxon>
    </lineage>
</organism>
<proteinExistence type="inferred from homology"/>
<dbReference type="InterPro" id="IPR050364">
    <property type="entry name" value="Cytochrome_P450_fung"/>
</dbReference>
<evidence type="ECO:0000313" key="12">
    <source>
        <dbReference type="EMBL" id="KAJ7723619.1"/>
    </source>
</evidence>
<dbReference type="Proteomes" id="UP001215280">
    <property type="component" value="Unassembled WGS sequence"/>
</dbReference>
<dbReference type="GO" id="GO:0016705">
    <property type="term" value="F:oxidoreductase activity, acting on paired donors, with incorporation or reduction of molecular oxygen"/>
    <property type="evidence" value="ECO:0007669"/>
    <property type="project" value="InterPro"/>
</dbReference>
<comment type="similarity">
    <text evidence="3 10">Belongs to the cytochrome P450 family.</text>
</comment>
<dbReference type="GO" id="GO:0004497">
    <property type="term" value="F:monooxygenase activity"/>
    <property type="evidence" value="ECO:0007669"/>
    <property type="project" value="UniProtKB-KW"/>
</dbReference>
<evidence type="ECO:0000256" key="11">
    <source>
        <dbReference type="SAM" id="Phobius"/>
    </source>
</evidence>
<dbReference type="Gene3D" id="1.10.630.10">
    <property type="entry name" value="Cytochrome P450"/>
    <property type="match status" value="1"/>
</dbReference>